<reference evidence="2" key="1">
    <citation type="journal article" date="2018" name="Nat. Microbiol.">
        <title>Leveraging single-cell genomics to expand the fungal tree of life.</title>
        <authorList>
            <person name="Ahrendt S.R."/>
            <person name="Quandt C.A."/>
            <person name="Ciobanu D."/>
            <person name="Clum A."/>
            <person name="Salamov A."/>
            <person name="Andreopoulos B."/>
            <person name="Cheng J.F."/>
            <person name="Woyke T."/>
            <person name="Pelin A."/>
            <person name="Henrissat B."/>
            <person name="Reynolds N.K."/>
            <person name="Benny G.L."/>
            <person name="Smith M.E."/>
            <person name="James T.Y."/>
            <person name="Grigoriev I.V."/>
        </authorList>
    </citation>
    <scope>NUCLEOTIDE SEQUENCE [LARGE SCALE GENOMIC DNA]</scope>
    <source>
        <strain evidence="2">RSA 468</strain>
    </source>
</reference>
<keyword evidence="2" id="KW-1185">Reference proteome</keyword>
<proteinExistence type="predicted"/>
<evidence type="ECO:0000313" key="2">
    <source>
        <dbReference type="Proteomes" id="UP000268162"/>
    </source>
</evidence>
<dbReference type="EMBL" id="ML004134">
    <property type="protein sequence ID" value="RKP33249.1"/>
    <property type="molecule type" value="Genomic_DNA"/>
</dbReference>
<dbReference type="Proteomes" id="UP000268162">
    <property type="component" value="Unassembled WGS sequence"/>
</dbReference>
<evidence type="ECO:0000313" key="1">
    <source>
        <dbReference type="EMBL" id="RKP33249.1"/>
    </source>
</evidence>
<sequence>MATPNPLHSYLKQHPEFSSLDRRHSLYADLNRTRQVNLQAYCFNTRIWKQLIQLALEKGWLTTTAQEATAAPAQTEEVEQQRSRAGLNALVTEESRLTFTLATLQHKFTYNGDAPLGLEAVLGKL</sequence>
<dbReference type="AlphaFoldDB" id="A0A4V1J3U2"/>
<accession>A0A4V1J3U2</accession>
<protein>
    <submittedName>
        <fullName evidence="1">Uncharacterized protein</fullName>
    </submittedName>
</protein>
<organism evidence="1 2">
    <name type="scientific">Dimargaris cristalligena</name>
    <dbReference type="NCBI Taxonomy" id="215637"/>
    <lineage>
        <taxon>Eukaryota</taxon>
        <taxon>Fungi</taxon>
        <taxon>Fungi incertae sedis</taxon>
        <taxon>Zoopagomycota</taxon>
        <taxon>Kickxellomycotina</taxon>
        <taxon>Dimargaritomycetes</taxon>
        <taxon>Dimargaritales</taxon>
        <taxon>Dimargaritaceae</taxon>
        <taxon>Dimargaris</taxon>
    </lineage>
</organism>
<gene>
    <name evidence="1" type="ORF">BJ085DRAFT_40547</name>
</gene>
<name>A0A4V1J3U2_9FUNG</name>